<gene>
    <name evidence="1" type="ORF">WMN62_06655</name>
</gene>
<protein>
    <submittedName>
        <fullName evidence="1">Cytoplasmic protein</fullName>
    </submittedName>
</protein>
<sequence>MLLLESEHVRVFGCTDAPGDLTHVHRHPASVMVTLTGFDRRLVAGGPDLDVALPAGTAVWLPAQRHSGRNTGSTPTHTILLELLDVPVEDRDPTVLGPGPSQS</sequence>
<dbReference type="SUPFAM" id="SSF51182">
    <property type="entry name" value="RmlC-like cupins"/>
    <property type="match status" value="1"/>
</dbReference>
<evidence type="ECO:0000313" key="2">
    <source>
        <dbReference type="Proteomes" id="UP001370299"/>
    </source>
</evidence>
<evidence type="ECO:0000313" key="1">
    <source>
        <dbReference type="EMBL" id="MEK0171143.1"/>
    </source>
</evidence>
<dbReference type="Proteomes" id="UP001370299">
    <property type="component" value="Unassembled WGS sequence"/>
</dbReference>
<dbReference type="InterPro" id="IPR011051">
    <property type="entry name" value="RmlC_Cupin_sf"/>
</dbReference>
<name>A0ABU8Y8K0_9MICO</name>
<dbReference type="Gene3D" id="2.60.120.10">
    <property type="entry name" value="Jelly Rolls"/>
    <property type="match status" value="1"/>
</dbReference>
<proteinExistence type="predicted"/>
<comment type="caution">
    <text evidence="1">The sequence shown here is derived from an EMBL/GenBank/DDBJ whole genome shotgun (WGS) entry which is preliminary data.</text>
</comment>
<organism evidence="1 2">
    <name type="scientific">Curtobacterium citreum</name>
    <dbReference type="NCBI Taxonomy" id="2036"/>
    <lineage>
        <taxon>Bacteria</taxon>
        <taxon>Bacillati</taxon>
        <taxon>Actinomycetota</taxon>
        <taxon>Actinomycetes</taxon>
        <taxon>Micrococcales</taxon>
        <taxon>Microbacteriaceae</taxon>
        <taxon>Curtobacterium</taxon>
    </lineage>
</organism>
<dbReference type="InterPro" id="IPR014710">
    <property type="entry name" value="RmlC-like_jellyroll"/>
</dbReference>
<dbReference type="RefSeq" id="WP_194647709.1">
    <property type="nucleotide sequence ID" value="NZ_JBBKAP010000019.1"/>
</dbReference>
<keyword evidence="2" id="KW-1185">Reference proteome</keyword>
<accession>A0ABU8Y8K0</accession>
<dbReference type="EMBL" id="JBBLYY010000034">
    <property type="protein sequence ID" value="MEK0171143.1"/>
    <property type="molecule type" value="Genomic_DNA"/>
</dbReference>
<reference evidence="1 2" key="1">
    <citation type="submission" date="2024-03" db="EMBL/GenBank/DDBJ databases">
        <title>Whole genomes of four grape xylem sap localized bacterial endophytes.</title>
        <authorList>
            <person name="Kumar G."/>
            <person name="Savka M.A."/>
        </authorList>
    </citation>
    <scope>NUCLEOTIDE SEQUENCE [LARGE SCALE GENOMIC DNA]</scope>
    <source>
        <strain evidence="1 2">RIT_GXS8</strain>
    </source>
</reference>